<evidence type="ECO:0000313" key="1">
    <source>
        <dbReference type="EMBL" id="GKX67757.1"/>
    </source>
</evidence>
<gene>
    <name evidence="1" type="primary">rbr_3</name>
    <name evidence="1" type="ORF">rsdtw13_30150</name>
</gene>
<comment type="caution">
    <text evidence="1">The sequence shown here is derived from an EMBL/GenBank/DDBJ whole genome shotgun (WGS) entry which is preliminary data.</text>
</comment>
<reference evidence="1" key="1">
    <citation type="journal article" date="2025" name="Int. J. Syst. Evol. Microbiol.">
        <title>Inconstantimicrobium mannanitabidum sp. nov., a novel member of the family Clostridiaceae isolated from anoxic soil under the treatment of reductive soil disinfestation.</title>
        <authorList>
            <person name="Ueki A."/>
            <person name="Tonouchi A."/>
            <person name="Honma S."/>
            <person name="Kaku N."/>
            <person name="Ueki K."/>
        </authorList>
    </citation>
    <scope>NUCLEOTIDE SEQUENCE</scope>
    <source>
        <strain evidence="1">TW13</strain>
    </source>
</reference>
<sequence>MEFNNSETYKNLLKTFAGEARARDMYNFFGEMARGEGYNYVGKIFDDTAANEYAHAREVFKRYLKMVGSTEENLKSAAAGEANEYENLYKEFEDTARSEGFDNIADFYADLREVEESHNKRYKALYNQVKEGTIFKGTPNSMWRCMNCGYIYEGAEAPEFCPLCKFPRSYFEPYTPETKEGER</sequence>
<proteinExistence type="predicted"/>
<keyword evidence="2" id="KW-1185">Reference proteome</keyword>
<protein>
    <submittedName>
        <fullName evidence="1">Rubrerythrin</fullName>
    </submittedName>
</protein>
<evidence type="ECO:0000313" key="2">
    <source>
        <dbReference type="Proteomes" id="UP001058074"/>
    </source>
</evidence>
<dbReference type="Proteomes" id="UP001058074">
    <property type="component" value="Unassembled WGS sequence"/>
</dbReference>
<accession>A0ACB5RFD7</accession>
<dbReference type="EMBL" id="BROD01000001">
    <property type="protein sequence ID" value="GKX67757.1"/>
    <property type="molecule type" value="Genomic_DNA"/>
</dbReference>
<name>A0ACB5RFD7_9CLOT</name>
<organism evidence="1 2">
    <name type="scientific">Inconstantimicrobium mannanitabidum</name>
    <dbReference type="NCBI Taxonomy" id="1604901"/>
    <lineage>
        <taxon>Bacteria</taxon>
        <taxon>Bacillati</taxon>
        <taxon>Bacillota</taxon>
        <taxon>Clostridia</taxon>
        <taxon>Eubacteriales</taxon>
        <taxon>Clostridiaceae</taxon>
        <taxon>Inconstantimicrobium</taxon>
    </lineage>
</organism>